<name>A0A2U8QR19_9FLAO</name>
<evidence type="ECO:0000313" key="2">
    <source>
        <dbReference type="EMBL" id="AWM12547.1"/>
    </source>
</evidence>
<dbReference type="InterPro" id="IPR051599">
    <property type="entry name" value="Cell_Envelope_Assoc"/>
</dbReference>
<protein>
    <recommendedName>
        <fullName evidence="1">DUF218 domain-containing protein</fullName>
    </recommendedName>
</protein>
<dbReference type="EMBL" id="CP029463">
    <property type="protein sequence ID" value="AWM12547.1"/>
    <property type="molecule type" value="Genomic_DNA"/>
</dbReference>
<accession>A0A2U8QR19</accession>
<dbReference type="PANTHER" id="PTHR30336">
    <property type="entry name" value="INNER MEMBRANE PROTEIN, PROBABLE PERMEASE"/>
    <property type="match status" value="1"/>
</dbReference>
<dbReference type="AlphaFoldDB" id="A0A2U8QR19"/>
<dbReference type="KEGG" id="fse:DI487_00775"/>
<dbReference type="CDD" id="cd06259">
    <property type="entry name" value="YdcF-like"/>
    <property type="match status" value="1"/>
</dbReference>
<dbReference type="OrthoDB" id="9782395at2"/>
<dbReference type="PANTHER" id="PTHR30336:SF6">
    <property type="entry name" value="INTEGRAL MEMBRANE PROTEIN"/>
    <property type="match status" value="1"/>
</dbReference>
<evidence type="ECO:0000313" key="3">
    <source>
        <dbReference type="Proteomes" id="UP000245429"/>
    </source>
</evidence>
<evidence type="ECO:0000259" key="1">
    <source>
        <dbReference type="Pfam" id="PF02698"/>
    </source>
</evidence>
<dbReference type="Proteomes" id="UP000245429">
    <property type="component" value="Chromosome"/>
</dbReference>
<gene>
    <name evidence="2" type="ORF">DI487_00775</name>
</gene>
<sequence>MFGKKIKAKKRYLGFLVLLFVICTVVAYKTIQREAAPKVYGSVSEVPETQTALLLGTGKTLKSGQPNAYFFNRIEAVVALYQAGKIKNVIISGDNSRADYNEPEDMKQELMNRGVPEERIYLDFAGFRTLDSVVRCKEIFGQDQIIIVSQQFHNERAVYIAEHYGIKAIAFNAKDVNAYAGFKTQLREFLARDKVFIDFLFNVKPKFLGEKVVIQ</sequence>
<feature type="domain" description="DUF218" evidence="1">
    <location>
        <begin position="52"/>
        <end position="178"/>
    </location>
</feature>
<reference evidence="2 3" key="1">
    <citation type="submission" date="2018-05" db="EMBL/GenBank/DDBJ databases">
        <title>Flavobacterium sp. MEBiC07310.</title>
        <authorList>
            <person name="Baek K."/>
        </authorList>
    </citation>
    <scope>NUCLEOTIDE SEQUENCE [LARGE SCALE GENOMIC DNA]</scope>
    <source>
        <strain evidence="2 3">MEBiC07310</strain>
    </source>
</reference>
<organism evidence="2 3">
    <name type="scientific">Flavobacterium sediminis</name>
    <dbReference type="NCBI Taxonomy" id="2201181"/>
    <lineage>
        <taxon>Bacteria</taxon>
        <taxon>Pseudomonadati</taxon>
        <taxon>Bacteroidota</taxon>
        <taxon>Flavobacteriia</taxon>
        <taxon>Flavobacteriales</taxon>
        <taxon>Flavobacteriaceae</taxon>
        <taxon>Flavobacterium</taxon>
    </lineage>
</organism>
<keyword evidence="3" id="KW-1185">Reference proteome</keyword>
<dbReference type="InterPro" id="IPR003848">
    <property type="entry name" value="DUF218"/>
</dbReference>
<dbReference type="Pfam" id="PF02698">
    <property type="entry name" value="DUF218"/>
    <property type="match status" value="1"/>
</dbReference>
<dbReference type="GO" id="GO:0005886">
    <property type="term" value="C:plasma membrane"/>
    <property type="evidence" value="ECO:0007669"/>
    <property type="project" value="TreeGrafter"/>
</dbReference>
<proteinExistence type="predicted"/>
<dbReference type="RefSeq" id="WP_109567956.1">
    <property type="nucleotide sequence ID" value="NZ_CP029463.1"/>
</dbReference>